<evidence type="ECO:0000256" key="2">
    <source>
        <dbReference type="ARBA" id="ARBA00022448"/>
    </source>
</evidence>
<dbReference type="Proteomes" id="UP000604046">
    <property type="component" value="Unassembled WGS sequence"/>
</dbReference>
<dbReference type="OrthoDB" id="439136at2759"/>
<feature type="transmembrane region" description="Helical" evidence="6">
    <location>
        <begin position="450"/>
        <end position="473"/>
    </location>
</feature>
<keyword evidence="3 6" id="KW-0812">Transmembrane</keyword>
<dbReference type="Pfam" id="PF07690">
    <property type="entry name" value="MFS_1"/>
    <property type="match status" value="1"/>
</dbReference>
<feature type="domain" description="Major facilitator superfamily (MFS) profile" evidence="8">
    <location>
        <begin position="212"/>
        <end position="595"/>
    </location>
</feature>
<gene>
    <name evidence="9" type="primary">azaK</name>
    <name evidence="9" type="ORF">SNAT2548_LOCUS21621</name>
</gene>
<proteinExistence type="predicted"/>
<keyword evidence="2" id="KW-0813">Transport</keyword>
<dbReference type="GO" id="GO:0022857">
    <property type="term" value="F:transmembrane transporter activity"/>
    <property type="evidence" value="ECO:0007669"/>
    <property type="project" value="InterPro"/>
</dbReference>
<feature type="transmembrane region" description="Helical" evidence="6">
    <location>
        <begin position="278"/>
        <end position="299"/>
    </location>
</feature>
<evidence type="ECO:0000313" key="10">
    <source>
        <dbReference type="Proteomes" id="UP000604046"/>
    </source>
</evidence>
<dbReference type="InterPro" id="IPR036259">
    <property type="entry name" value="MFS_trans_sf"/>
</dbReference>
<evidence type="ECO:0000256" key="4">
    <source>
        <dbReference type="ARBA" id="ARBA00022989"/>
    </source>
</evidence>
<evidence type="ECO:0000259" key="8">
    <source>
        <dbReference type="PROSITE" id="PS50850"/>
    </source>
</evidence>
<dbReference type="PANTHER" id="PTHR23504:SF15">
    <property type="entry name" value="MAJOR FACILITATOR SUPERFAMILY (MFS) PROFILE DOMAIN-CONTAINING PROTEIN"/>
    <property type="match status" value="1"/>
</dbReference>
<feature type="chain" id="PRO_5032581698" evidence="7">
    <location>
        <begin position="27"/>
        <end position="595"/>
    </location>
</feature>
<sequence>MAKASRRRYKALLAISALCLLGRGLGFVQLPPVSGMSERLQEYFISEQVESAVAAGIGNDVWSWASETEPTVSSARLAMALISTAGIMLAARKREERATQYDSAGIMVLAPKREERATQYETMLRPQQKLPNVERLIVANCGLGDQVDFRDARPCNVPDTPLPTGGHIEMSRTSTSLTSAPQWASSKARGSGGWLGICRTKDVPMDALTSQIKTWIAMVYFLHLLGFTMQGPILPALRAHFKILAAQTGMITSAFPTGMLFAVSVFPRASDYYGRKPVLLVCLAGVGISFLLQGCALIFRWPFKTFLKLRVLAGTFAGAAVVIKALIADLQTEVMVEAVANRELAAASAFVVGPALGGLFYGLGGITSVTLVSGLVQLIAASLVFVYVDPMPAQGRANKKKQKKRGIRLPAFGLSWVLLFNIIFIHVLYICGTSVYESFFGVWCSDSFGWTAARLGSVQTLAAICAFCSNAFLYRRFMRKEGRTLLGAVIGLASIGLSFAAMSVVQKPQMVVAILLFQSFGITFFTPTVNILIAKCCPPSSRGSIFAADSMACSMGRIFSPSMVGHFYDLGPGAAFRAVSWALMTAAGQRCQNSA</sequence>
<comment type="subcellular location">
    <subcellularLocation>
        <location evidence="1">Membrane</location>
        <topology evidence="1">Multi-pass membrane protein</topology>
    </subcellularLocation>
</comment>
<feature type="transmembrane region" description="Helical" evidence="6">
    <location>
        <begin position="485"/>
        <end position="505"/>
    </location>
</feature>
<dbReference type="PANTHER" id="PTHR23504">
    <property type="entry name" value="MAJOR FACILITATOR SUPERFAMILY DOMAIN-CONTAINING PROTEIN 10"/>
    <property type="match status" value="1"/>
</dbReference>
<protein>
    <submittedName>
        <fullName evidence="9">AzaK protein</fullName>
    </submittedName>
</protein>
<name>A0A812QPD4_9DINO</name>
<feature type="transmembrane region" description="Helical" evidence="6">
    <location>
        <begin position="311"/>
        <end position="332"/>
    </location>
</feature>
<evidence type="ECO:0000256" key="7">
    <source>
        <dbReference type="SAM" id="SignalP"/>
    </source>
</evidence>
<evidence type="ECO:0000256" key="5">
    <source>
        <dbReference type="ARBA" id="ARBA00023136"/>
    </source>
</evidence>
<keyword evidence="7" id="KW-0732">Signal</keyword>
<evidence type="ECO:0000256" key="6">
    <source>
        <dbReference type="SAM" id="Phobius"/>
    </source>
</evidence>
<dbReference type="GO" id="GO:0016020">
    <property type="term" value="C:membrane"/>
    <property type="evidence" value="ECO:0007669"/>
    <property type="project" value="UniProtKB-SubCell"/>
</dbReference>
<dbReference type="InterPro" id="IPR020846">
    <property type="entry name" value="MFS_dom"/>
</dbReference>
<dbReference type="EMBL" id="CAJNDS010002258">
    <property type="protein sequence ID" value="CAE7397088.1"/>
    <property type="molecule type" value="Genomic_DNA"/>
</dbReference>
<comment type="caution">
    <text evidence="9">The sequence shown here is derived from an EMBL/GenBank/DDBJ whole genome shotgun (WGS) entry which is preliminary data.</text>
</comment>
<feature type="transmembrane region" description="Helical" evidence="6">
    <location>
        <begin position="215"/>
        <end position="237"/>
    </location>
</feature>
<feature type="transmembrane region" description="Helical" evidence="6">
    <location>
        <begin position="369"/>
        <end position="388"/>
    </location>
</feature>
<feature type="transmembrane region" description="Helical" evidence="6">
    <location>
        <begin position="243"/>
        <end position="266"/>
    </location>
</feature>
<evidence type="ECO:0000313" key="9">
    <source>
        <dbReference type="EMBL" id="CAE7397088.1"/>
    </source>
</evidence>
<keyword evidence="5 6" id="KW-0472">Membrane</keyword>
<feature type="signal peptide" evidence="7">
    <location>
        <begin position="1"/>
        <end position="26"/>
    </location>
</feature>
<keyword evidence="4 6" id="KW-1133">Transmembrane helix</keyword>
<reference evidence="9" key="1">
    <citation type="submission" date="2021-02" db="EMBL/GenBank/DDBJ databases">
        <authorList>
            <person name="Dougan E. K."/>
            <person name="Rhodes N."/>
            <person name="Thang M."/>
            <person name="Chan C."/>
        </authorList>
    </citation>
    <scope>NUCLEOTIDE SEQUENCE</scope>
</reference>
<feature type="transmembrane region" description="Helical" evidence="6">
    <location>
        <begin position="511"/>
        <end position="533"/>
    </location>
</feature>
<dbReference type="AlphaFoldDB" id="A0A812QPD4"/>
<feature type="transmembrane region" description="Helical" evidence="6">
    <location>
        <begin position="344"/>
        <end position="363"/>
    </location>
</feature>
<evidence type="ECO:0000256" key="1">
    <source>
        <dbReference type="ARBA" id="ARBA00004141"/>
    </source>
</evidence>
<dbReference type="InterPro" id="IPR011701">
    <property type="entry name" value="MFS"/>
</dbReference>
<accession>A0A812QPD4</accession>
<dbReference type="SUPFAM" id="SSF103473">
    <property type="entry name" value="MFS general substrate transporter"/>
    <property type="match status" value="1"/>
</dbReference>
<feature type="transmembrane region" description="Helical" evidence="6">
    <location>
        <begin position="409"/>
        <end position="430"/>
    </location>
</feature>
<keyword evidence="10" id="KW-1185">Reference proteome</keyword>
<evidence type="ECO:0000256" key="3">
    <source>
        <dbReference type="ARBA" id="ARBA00022692"/>
    </source>
</evidence>
<organism evidence="9 10">
    <name type="scientific">Symbiodinium natans</name>
    <dbReference type="NCBI Taxonomy" id="878477"/>
    <lineage>
        <taxon>Eukaryota</taxon>
        <taxon>Sar</taxon>
        <taxon>Alveolata</taxon>
        <taxon>Dinophyceae</taxon>
        <taxon>Suessiales</taxon>
        <taxon>Symbiodiniaceae</taxon>
        <taxon>Symbiodinium</taxon>
    </lineage>
</organism>
<dbReference type="PROSITE" id="PS50850">
    <property type="entry name" value="MFS"/>
    <property type="match status" value="1"/>
</dbReference>
<dbReference type="Gene3D" id="1.20.1250.20">
    <property type="entry name" value="MFS general substrate transporter like domains"/>
    <property type="match status" value="1"/>
</dbReference>